<evidence type="ECO:0000313" key="3">
    <source>
        <dbReference type="EMBL" id="KIE43366.1"/>
    </source>
</evidence>
<evidence type="ECO:0000256" key="1">
    <source>
        <dbReference type="SAM" id="MobiDB-lite"/>
    </source>
</evidence>
<organism evidence="3 4">
    <name type="scientific">Geobacter soli</name>
    <dbReference type="NCBI Taxonomy" id="1510391"/>
    <lineage>
        <taxon>Bacteria</taxon>
        <taxon>Pseudomonadati</taxon>
        <taxon>Thermodesulfobacteriota</taxon>
        <taxon>Desulfuromonadia</taxon>
        <taxon>Geobacterales</taxon>
        <taxon>Geobacteraceae</taxon>
        <taxon>Geobacter</taxon>
    </lineage>
</organism>
<accession>A0A0C1QYV0</accession>
<feature type="region of interest" description="Disordered" evidence="1">
    <location>
        <begin position="1"/>
        <end position="21"/>
    </location>
</feature>
<feature type="domain" description="Spore protein YkvP/CgeB glycosyl transferase-like" evidence="2">
    <location>
        <begin position="404"/>
        <end position="545"/>
    </location>
</feature>
<dbReference type="InterPro" id="IPR055259">
    <property type="entry name" value="YkvP/CgeB_Glyco_trans-like"/>
</dbReference>
<dbReference type="AlphaFoldDB" id="A0A0C1QYV0"/>
<evidence type="ECO:0000313" key="4">
    <source>
        <dbReference type="Proteomes" id="UP000031433"/>
    </source>
</evidence>
<comment type="caution">
    <text evidence="3">The sequence shown here is derived from an EMBL/GenBank/DDBJ whole genome shotgun (WGS) entry which is preliminary data.</text>
</comment>
<dbReference type="RefSeq" id="WP_039646770.1">
    <property type="nucleotide sequence ID" value="NZ_JXBL01000001.1"/>
</dbReference>
<keyword evidence="4" id="KW-1185">Reference proteome</keyword>
<sequence length="556" mass="60542">MSAEQPEAPSSGVRIMPGRRGHPTALVMGEDGIETCLHSLYDPIREAGSFVAGPVDAAVLVFLGTGLGYHLPRSLANNPHVNRVILVERHPELAELAAARLCQGWNGRIEVVTPSTPGGGFPPVPEALDAAALYVVPHPPSLRAHPAWYDHYRILLATVGRTGPAADRTQAAGRPLTILVPFEAYYVQRECIHGLESLGHRVVVLDCRGREGDETSLFGEALRGERPDLVLSINMRGLDRRGVAAQMLRRLGIPLALWFVDSPEFILYGEALPPADGCHVFLWEKSYLPAVAAQGYRVSHLPLAADVRLAGAARVEERFSAGLSFVGNSLASGFLARLAVKFPVTAQVMAFAGEAVERIIAARGDQLQLVDQLVAEGGRFLPDDDARLFFRAYLLHSATSAYRTRLLGQLLPLGLTFFGDPDGWRKVFGSAIDARPDVNYFRETPAVYASSAVNVNATSLQMPHTVNQRVFDVPLCGGFLLTDRQGALGELFAENEVALYDGISDVAETARCYLEREGLRREIAERARRRVLGEHTYGHRMRKMIAEVLGAAARPA</sequence>
<evidence type="ECO:0000259" key="2">
    <source>
        <dbReference type="Pfam" id="PF13524"/>
    </source>
</evidence>
<protein>
    <recommendedName>
        <fullName evidence="2">Spore protein YkvP/CgeB glycosyl transferase-like domain-containing protein</fullName>
    </recommendedName>
</protein>
<dbReference type="Proteomes" id="UP000031433">
    <property type="component" value="Unassembled WGS sequence"/>
</dbReference>
<gene>
    <name evidence="3" type="ORF">SE37_12370</name>
</gene>
<name>A0A0C1QYV0_9BACT</name>
<dbReference type="EMBL" id="JXBL01000001">
    <property type="protein sequence ID" value="KIE43366.1"/>
    <property type="molecule type" value="Genomic_DNA"/>
</dbReference>
<proteinExistence type="predicted"/>
<dbReference type="Pfam" id="PF13524">
    <property type="entry name" value="Glyco_trans_1_2"/>
    <property type="match status" value="1"/>
</dbReference>
<reference evidence="3 4" key="1">
    <citation type="submission" date="2015-01" db="EMBL/GenBank/DDBJ databases">
        <title>Genome sequence of the anaerobic bacterium Geobacter soli GSS01, a dissimilatory Fe(III) reducer from soil.</title>
        <authorList>
            <person name="Yang G."/>
            <person name="Zhou S."/>
        </authorList>
    </citation>
    <scope>NUCLEOTIDE SEQUENCE [LARGE SCALE GENOMIC DNA]</scope>
    <source>
        <strain evidence="3 4">GSS01</strain>
    </source>
</reference>